<dbReference type="AlphaFoldDB" id="G7W8R9"/>
<evidence type="ECO:0000256" key="5">
    <source>
        <dbReference type="ARBA" id="ARBA00022989"/>
    </source>
</evidence>
<dbReference type="Proteomes" id="UP000006346">
    <property type="component" value="Chromosome"/>
</dbReference>
<dbReference type="KEGG" id="dor:Desor_2175"/>
<feature type="transmembrane region" description="Helical" evidence="8">
    <location>
        <begin position="273"/>
        <end position="291"/>
    </location>
</feature>
<keyword evidence="11" id="KW-1185">Reference proteome</keyword>
<comment type="subcellular location">
    <subcellularLocation>
        <location evidence="1">Cell membrane</location>
        <topology evidence="1">Multi-pass membrane protein</topology>
    </subcellularLocation>
</comment>
<feature type="domain" description="EamA" evidence="9">
    <location>
        <begin position="10"/>
        <end position="147"/>
    </location>
</feature>
<keyword evidence="3" id="KW-1003">Cell membrane</keyword>
<dbReference type="InterPro" id="IPR051258">
    <property type="entry name" value="Diverse_Substrate_Transporter"/>
</dbReference>
<feature type="compositionally biased region" description="Basic and acidic residues" evidence="7">
    <location>
        <begin position="311"/>
        <end position="347"/>
    </location>
</feature>
<dbReference type="PANTHER" id="PTHR42920:SF11">
    <property type="entry name" value="INNER MEMBRANE PROTEIN YTFF"/>
    <property type="match status" value="1"/>
</dbReference>
<feature type="transmembrane region" description="Helical" evidence="8">
    <location>
        <begin position="78"/>
        <end position="98"/>
    </location>
</feature>
<dbReference type="EMBL" id="CP003108">
    <property type="protein sequence ID" value="AET67779.1"/>
    <property type="molecule type" value="Genomic_DNA"/>
</dbReference>
<feature type="transmembrane region" description="Helical" evidence="8">
    <location>
        <begin position="217"/>
        <end position="238"/>
    </location>
</feature>
<feature type="transmembrane region" description="Helical" evidence="8">
    <location>
        <begin position="185"/>
        <end position="205"/>
    </location>
</feature>
<evidence type="ECO:0000313" key="11">
    <source>
        <dbReference type="Proteomes" id="UP000006346"/>
    </source>
</evidence>
<feature type="transmembrane region" description="Helical" evidence="8">
    <location>
        <begin position="250"/>
        <end position="267"/>
    </location>
</feature>
<sequence>MVNNLKFYSALQALLAALLFGASAPLAKLFLGEIDPIPLASCLYLGSGIGLLLYRLVNRLKKGYTEAEAKIHINDVKWILGAVAAGGVAAPIVLMYSLRNTPASTASLLLNFECVATTLIAAVAFKEAIGKRIWFAIVFITSASSILTWDFSGEWGLSIGALGVLLACILWGMDNNFTRMISAKDPLIIVTIKGIGAGCVSLILANLAGSHFPDLKIIMGAMLLGFFSYGLSIVLFIFAMRHLGASRTSAFLGTAPFAGALLSFLLFQELPNTLFYAASLLMIVGAALIFGEEHEHKHIHHSFKHEHKHRHDDDHHNHDHLHRAGLEHSHEHTHETIEHSHGHTPDIHHRHVH</sequence>
<gene>
    <name evidence="10" type="ordered locus">Desor_2175</name>
</gene>
<dbReference type="HOGENOM" id="CLU_042632_0_0_9"/>
<keyword evidence="5 8" id="KW-1133">Transmembrane helix</keyword>
<feature type="region of interest" description="Disordered" evidence="7">
    <location>
        <begin position="300"/>
        <end position="353"/>
    </location>
</feature>
<name>G7W8R9_DESOD</name>
<evidence type="ECO:0000256" key="7">
    <source>
        <dbReference type="SAM" id="MobiDB-lite"/>
    </source>
</evidence>
<feature type="transmembrane region" description="Helical" evidence="8">
    <location>
        <begin position="37"/>
        <end position="57"/>
    </location>
</feature>
<feature type="compositionally biased region" description="Basic residues" evidence="7">
    <location>
        <begin position="300"/>
        <end position="310"/>
    </location>
</feature>
<reference evidence="10 11" key="2">
    <citation type="journal article" date="2012" name="J. Bacteriol.">
        <title>Complete genome sequences of Desulfosporosinus orientis DSM765T, Desulfosporosinus youngiae DSM17734T, Desulfosporosinus meridiei DSM13257T, and Desulfosporosinus acidiphilus DSM22704T.</title>
        <authorList>
            <person name="Pester M."/>
            <person name="Brambilla E."/>
            <person name="Alazard D."/>
            <person name="Rattei T."/>
            <person name="Weinmaier T."/>
            <person name="Han J."/>
            <person name="Lucas S."/>
            <person name="Lapidus A."/>
            <person name="Cheng J.F."/>
            <person name="Goodwin L."/>
            <person name="Pitluck S."/>
            <person name="Peters L."/>
            <person name="Ovchinnikova G."/>
            <person name="Teshima H."/>
            <person name="Detter J.C."/>
            <person name="Han C.S."/>
            <person name="Tapia R."/>
            <person name="Land M.L."/>
            <person name="Hauser L."/>
            <person name="Kyrpides N.C."/>
            <person name="Ivanova N.N."/>
            <person name="Pagani I."/>
            <person name="Huntmann M."/>
            <person name="Wei C.L."/>
            <person name="Davenport K.W."/>
            <person name="Daligault H."/>
            <person name="Chain P.S."/>
            <person name="Chen A."/>
            <person name="Mavromatis K."/>
            <person name="Markowitz V."/>
            <person name="Szeto E."/>
            <person name="Mikhailova N."/>
            <person name="Pati A."/>
            <person name="Wagner M."/>
            <person name="Woyke T."/>
            <person name="Ollivier B."/>
            <person name="Klenk H.P."/>
            <person name="Spring S."/>
            <person name="Loy A."/>
        </authorList>
    </citation>
    <scope>NUCLEOTIDE SEQUENCE [LARGE SCALE GENOMIC DNA]</scope>
    <source>
        <strain evidence="11">ATCC 19365 / DSM 765 / NCIMB 8382 / VKM B-1628</strain>
    </source>
</reference>
<dbReference type="PATRIC" id="fig|768706.3.peg.2193"/>
<dbReference type="InterPro" id="IPR000620">
    <property type="entry name" value="EamA_dom"/>
</dbReference>
<organism evidence="10 11">
    <name type="scientific">Desulfosporosinus orientis (strain ATCC 19365 / DSM 765 / NCIMB 8382 / VKM B-1628 / Singapore I)</name>
    <name type="common">Desulfotomaculum orientis</name>
    <dbReference type="NCBI Taxonomy" id="768706"/>
    <lineage>
        <taxon>Bacteria</taxon>
        <taxon>Bacillati</taxon>
        <taxon>Bacillota</taxon>
        <taxon>Clostridia</taxon>
        <taxon>Eubacteriales</taxon>
        <taxon>Desulfitobacteriaceae</taxon>
        <taxon>Desulfosporosinus</taxon>
    </lineage>
</organism>
<keyword evidence="6 8" id="KW-0472">Membrane</keyword>
<evidence type="ECO:0000256" key="1">
    <source>
        <dbReference type="ARBA" id="ARBA00004651"/>
    </source>
</evidence>
<proteinExistence type="inferred from homology"/>
<evidence type="ECO:0000256" key="4">
    <source>
        <dbReference type="ARBA" id="ARBA00022692"/>
    </source>
</evidence>
<evidence type="ECO:0000256" key="2">
    <source>
        <dbReference type="ARBA" id="ARBA00007362"/>
    </source>
</evidence>
<dbReference type="eggNOG" id="COG0697">
    <property type="taxonomic scope" value="Bacteria"/>
</dbReference>
<evidence type="ECO:0000259" key="9">
    <source>
        <dbReference type="Pfam" id="PF00892"/>
    </source>
</evidence>
<evidence type="ECO:0000256" key="6">
    <source>
        <dbReference type="ARBA" id="ARBA00023136"/>
    </source>
</evidence>
<evidence type="ECO:0000313" key="10">
    <source>
        <dbReference type="EMBL" id="AET67779.1"/>
    </source>
</evidence>
<evidence type="ECO:0000256" key="3">
    <source>
        <dbReference type="ARBA" id="ARBA00022475"/>
    </source>
</evidence>
<dbReference type="SUPFAM" id="SSF103481">
    <property type="entry name" value="Multidrug resistance efflux transporter EmrE"/>
    <property type="match status" value="2"/>
</dbReference>
<reference evidence="11" key="1">
    <citation type="submission" date="2011-11" db="EMBL/GenBank/DDBJ databases">
        <title>Complete sequence of Desulfosporosinus orientis DSM 765.</title>
        <authorList>
            <person name="Lucas S."/>
            <person name="Han J."/>
            <person name="Lapidus A."/>
            <person name="Cheng J.-F."/>
            <person name="Goodwin L."/>
            <person name="Pitluck S."/>
            <person name="Peters L."/>
            <person name="Ovchinnikova G."/>
            <person name="Teshima H."/>
            <person name="Detter J.C."/>
            <person name="Han C."/>
            <person name="Tapia R."/>
            <person name="Land M."/>
            <person name="Hauser L."/>
            <person name="Kyrpides N."/>
            <person name="Ivanova N."/>
            <person name="Pagani I."/>
            <person name="Pester M."/>
            <person name="Spring S."/>
            <person name="Ollivier B."/>
            <person name="Rattei T."/>
            <person name="Klenk H.-P."/>
            <person name="Wagner M."/>
            <person name="Loy A."/>
            <person name="Woyke T."/>
        </authorList>
    </citation>
    <scope>NUCLEOTIDE SEQUENCE [LARGE SCALE GENOMIC DNA]</scope>
    <source>
        <strain evidence="11">ATCC 19365 / DSM 765 / NCIMB 8382 / VKM B-1628</strain>
    </source>
</reference>
<feature type="transmembrane region" description="Helical" evidence="8">
    <location>
        <begin position="132"/>
        <end position="149"/>
    </location>
</feature>
<comment type="similarity">
    <text evidence="2">Belongs to the EamA transporter family.</text>
</comment>
<dbReference type="InterPro" id="IPR037185">
    <property type="entry name" value="EmrE-like"/>
</dbReference>
<dbReference type="Pfam" id="PF00892">
    <property type="entry name" value="EamA"/>
    <property type="match status" value="2"/>
</dbReference>
<dbReference type="GO" id="GO:0005886">
    <property type="term" value="C:plasma membrane"/>
    <property type="evidence" value="ECO:0007669"/>
    <property type="project" value="UniProtKB-SubCell"/>
</dbReference>
<feature type="transmembrane region" description="Helical" evidence="8">
    <location>
        <begin position="104"/>
        <end position="125"/>
    </location>
</feature>
<evidence type="ECO:0000256" key="8">
    <source>
        <dbReference type="SAM" id="Phobius"/>
    </source>
</evidence>
<protein>
    <submittedName>
        <fullName evidence="10">DMT(Drug/metabolite transporter) superfamily permease</fullName>
    </submittedName>
</protein>
<dbReference type="PANTHER" id="PTHR42920">
    <property type="entry name" value="OS03G0707200 PROTEIN-RELATED"/>
    <property type="match status" value="1"/>
</dbReference>
<feature type="transmembrane region" description="Helical" evidence="8">
    <location>
        <begin position="155"/>
        <end position="173"/>
    </location>
</feature>
<accession>G7W8R9</accession>
<feature type="domain" description="EamA" evidence="9">
    <location>
        <begin position="159"/>
        <end position="290"/>
    </location>
</feature>
<keyword evidence="4 8" id="KW-0812">Transmembrane</keyword>